<keyword evidence="1" id="KW-0560">Oxidoreductase</keyword>
<dbReference type="SUPFAM" id="SSF56796">
    <property type="entry name" value="Dehydroquinate synthase-like"/>
    <property type="match status" value="1"/>
</dbReference>
<dbReference type="InterPro" id="IPR001670">
    <property type="entry name" value="ADH_Fe/GldA"/>
</dbReference>
<dbReference type="InterPro" id="IPR039697">
    <property type="entry name" value="Alcohol_dehydrogenase_Fe"/>
</dbReference>
<evidence type="ECO:0000259" key="2">
    <source>
        <dbReference type="Pfam" id="PF00465"/>
    </source>
</evidence>
<dbReference type="InterPro" id="IPR049692">
    <property type="entry name" value="Daptide_DH"/>
</dbReference>
<dbReference type="Pfam" id="PF00465">
    <property type="entry name" value="Fe-ADH"/>
    <property type="match status" value="1"/>
</dbReference>
<evidence type="ECO:0000256" key="1">
    <source>
        <dbReference type="ARBA" id="ARBA00023002"/>
    </source>
</evidence>
<dbReference type="GO" id="GO:0046872">
    <property type="term" value="F:metal ion binding"/>
    <property type="evidence" value="ECO:0007669"/>
    <property type="project" value="InterPro"/>
</dbReference>
<dbReference type="PANTHER" id="PTHR11496:SF83">
    <property type="entry name" value="HYDROXYACID-OXOACID TRANSHYDROGENASE, MITOCHONDRIAL"/>
    <property type="match status" value="1"/>
</dbReference>
<gene>
    <name evidence="3" type="ORF">MLI01_04660</name>
</gene>
<comment type="caution">
    <text evidence="3">The sequence shown here is derived from an EMBL/GenBank/DDBJ whole genome shotgun (WGS) entry which is preliminary data.</text>
</comment>
<evidence type="ECO:0000313" key="4">
    <source>
        <dbReference type="Proteomes" id="UP000317410"/>
    </source>
</evidence>
<dbReference type="Gene3D" id="3.40.50.1970">
    <property type="match status" value="1"/>
</dbReference>
<evidence type="ECO:0000313" key="3">
    <source>
        <dbReference type="EMBL" id="GEC74321.1"/>
    </source>
</evidence>
<accession>A0A4Y4B1D2</accession>
<proteinExistence type="predicted"/>
<dbReference type="Proteomes" id="UP000317410">
    <property type="component" value="Unassembled WGS sequence"/>
</dbReference>
<name>A0A4Y4B1D2_MICMQ</name>
<dbReference type="PANTHER" id="PTHR11496">
    <property type="entry name" value="ALCOHOL DEHYDROGENASE"/>
    <property type="match status" value="1"/>
</dbReference>
<feature type="domain" description="Alcohol dehydrogenase iron-type/glycerol dehydrogenase GldA" evidence="2">
    <location>
        <begin position="13"/>
        <end position="171"/>
    </location>
</feature>
<dbReference type="AlphaFoldDB" id="A0A4Y4B1D2"/>
<dbReference type="EMBL" id="BJNQ01000002">
    <property type="protein sequence ID" value="GEC74321.1"/>
    <property type="molecule type" value="Genomic_DNA"/>
</dbReference>
<sequence>MTSDFAGRVPTLWHGEGIARQMMERLTAGRETLVVADAAVAAPFLEGHSARTMTIDAPAVNVAAVVTMAQEIVHRSPSVIVAFGGGTVLDASKIAALALARGRVFDYAIGHASRSALTFLPDALPAVDIIAVPTTLGTSSETNSVGILTTDRGHRLIVGHALRPRHAIIDPCNLTSLTPEAVREGALEAFLRLAGASTSARRSARGNRDAVALGRALIDAATRDPDSAAGRLRIARLSAATQRSAALRGWDPYSARHWYVANEVAFLLQVRKIVATAAVIAAVWRRICSGDTRWGDRRSLERFWARASIGTTLPVEPPAGIAALLDRWGIPRPPEPSAHDVDRISAATEAAWGNRQPMLPGLIAGDFRDLLRESCWSPEPVGADRRPSTVLSKEVN</sequence>
<reference evidence="3 4" key="1">
    <citation type="submission" date="2019-06" db="EMBL/GenBank/DDBJ databases">
        <title>Whole genome shotgun sequence of Microbacterium liquefaciens NBRC 15037.</title>
        <authorList>
            <person name="Hosoyama A."/>
            <person name="Uohara A."/>
            <person name="Ohji S."/>
            <person name="Ichikawa N."/>
        </authorList>
    </citation>
    <scope>NUCLEOTIDE SEQUENCE [LARGE SCALE GENOMIC DNA]</scope>
    <source>
        <strain evidence="3 4">NBRC 15037</strain>
    </source>
</reference>
<protein>
    <recommendedName>
        <fullName evidence="2">Alcohol dehydrogenase iron-type/glycerol dehydrogenase GldA domain-containing protein</fullName>
    </recommendedName>
</protein>
<dbReference type="GO" id="GO:0004022">
    <property type="term" value="F:alcohol dehydrogenase (NAD+) activity"/>
    <property type="evidence" value="ECO:0007669"/>
    <property type="project" value="TreeGrafter"/>
</dbReference>
<organism evidence="3 4">
    <name type="scientific">Microbacterium maritypicum</name>
    <name type="common">Microbacterium liquefaciens</name>
    <dbReference type="NCBI Taxonomy" id="33918"/>
    <lineage>
        <taxon>Bacteria</taxon>
        <taxon>Bacillati</taxon>
        <taxon>Actinomycetota</taxon>
        <taxon>Actinomycetes</taxon>
        <taxon>Micrococcales</taxon>
        <taxon>Microbacteriaceae</taxon>
        <taxon>Microbacterium</taxon>
    </lineage>
</organism>
<dbReference type="NCBIfam" id="NF041822">
    <property type="entry name" value="daptide_DH"/>
    <property type="match status" value="1"/>
</dbReference>
<dbReference type="RefSeq" id="WP_141385810.1">
    <property type="nucleotide sequence ID" value="NZ_BJNQ01000002.1"/>
</dbReference>